<keyword evidence="6 13" id="KW-0686">Riboflavin biosynthesis</keyword>
<evidence type="ECO:0000256" key="13">
    <source>
        <dbReference type="PIRNR" id="PIRNR006769"/>
    </source>
</evidence>
<dbReference type="EMBL" id="MFJR01000010">
    <property type="protein sequence ID" value="OGG26399.1"/>
    <property type="molecule type" value="Genomic_DNA"/>
</dbReference>
<comment type="similarity">
    <text evidence="5 13">In the C-terminal section; belongs to the HTP reductase family.</text>
</comment>
<dbReference type="PROSITE" id="PS00903">
    <property type="entry name" value="CYT_DCMP_DEAMINASES_1"/>
    <property type="match status" value="1"/>
</dbReference>
<reference evidence="18 19" key="1">
    <citation type="journal article" date="2016" name="Nat. Commun.">
        <title>Thousands of microbial genomes shed light on interconnected biogeochemical processes in an aquifer system.</title>
        <authorList>
            <person name="Anantharaman K."/>
            <person name="Brown C.T."/>
            <person name="Hug L.A."/>
            <person name="Sharon I."/>
            <person name="Castelle C.J."/>
            <person name="Probst A.J."/>
            <person name="Thomas B.C."/>
            <person name="Singh A."/>
            <person name="Wilkins M.J."/>
            <person name="Karaoz U."/>
            <person name="Brodie E.L."/>
            <person name="Williams K.H."/>
            <person name="Hubbard S.S."/>
            <person name="Banfield J.F."/>
        </authorList>
    </citation>
    <scope>NUCLEOTIDE SEQUENCE [LARGE SCALE GENOMIC DNA]</scope>
</reference>
<feature type="binding site" evidence="15">
    <location>
        <position position="170"/>
    </location>
    <ligand>
        <name>NADP(+)</name>
        <dbReference type="ChEBI" id="CHEBI:58349"/>
    </ligand>
</feature>
<accession>A0A1F6ANZ0</accession>
<feature type="binding site" evidence="15">
    <location>
        <position position="196"/>
    </location>
    <ligand>
        <name>NADP(+)</name>
        <dbReference type="ChEBI" id="CHEBI:58349"/>
    </ligand>
</feature>
<dbReference type="FunFam" id="3.40.140.10:FF:000025">
    <property type="entry name" value="Riboflavin biosynthesis protein RibD"/>
    <property type="match status" value="1"/>
</dbReference>
<dbReference type="NCBIfam" id="TIGR00227">
    <property type="entry name" value="ribD_Cterm"/>
    <property type="match status" value="1"/>
</dbReference>
<dbReference type="InterPro" id="IPR016192">
    <property type="entry name" value="APOBEC/CMP_deaminase_Zn-bd"/>
</dbReference>
<feature type="binding site" evidence="15">
    <location>
        <position position="207"/>
    </location>
    <ligand>
        <name>substrate</name>
    </ligand>
</feature>
<evidence type="ECO:0000256" key="8">
    <source>
        <dbReference type="ARBA" id="ARBA00022801"/>
    </source>
</evidence>
<dbReference type="GO" id="GO:0008835">
    <property type="term" value="F:diaminohydroxyphosphoribosylaminopyrimidine deaminase activity"/>
    <property type="evidence" value="ECO:0007669"/>
    <property type="project" value="UniProtKB-EC"/>
</dbReference>
<dbReference type="UniPathway" id="UPA00275">
    <property type="reaction ID" value="UER00401"/>
</dbReference>
<evidence type="ECO:0000313" key="19">
    <source>
        <dbReference type="Proteomes" id="UP000176609"/>
    </source>
</evidence>
<dbReference type="PANTHER" id="PTHR38011:SF7">
    <property type="entry name" value="2,5-DIAMINO-6-RIBOSYLAMINO-4(3H)-PYRIMIDINONE 5'-PHOSPHATE REDUCTASE"/>
    <property type="match status" value="1"/>
</dbReference>
<evidence type="ECO:0000256" key="11">
    <source>
        <dbReference type="ARBA" id="ARBA00023002"/>
    </source>
</evidence>
<evidence type="ECO:0000256" key="6">
    <source>
        <dbReference type="ARBA" id="ARBA00022619"/>
    </source>
</evidence>
<organism evidence="18 19">
    <name type="scientific">Candidatus Gottesmanbacteria bacterium RIFCSPLOWO2_01_FULL_39_12b</name>
    <dbReference type="NCBI Taxonomy" id="1798388"/>
    <lineage>
        <taxon>Bacteria</taxon>
        <taxon>Candidatus Gottesmaniibacteriota</taxon>
    </lineage>
</organism>
<comment type="similarity">
    <text evidence="4 13">In the N-terminal section; belongs to the cytidine and deoxycytidylate deaminase family.</text>
</comment>
<evidence type="ECO:0000256" key="2">
    <source>
        <dbReference type="ARBA" id="ARBA00004882"/>
    </source>
</evidence>
<dbReference type="SUPFAM" id="SSF53597">
    <property type="entry name" value="Dihydrofolate reductase-like"/>
    <property type="match status" value="1"/>
</dbReference>
<evidence type="ECO:0000256" key="9">
    <source>
        <dbReference type="ARBA" id="ARBA00022833"/>
    </source>
</evidence>
<comment type="catalytic activity">
    <reaction evidence="13">
        <text>5-amino-6-(5-phospho-D-ribitylamino)uracil + NADP(+) = 5-amino-6-(5-phospho-D-ribosylamino)uracil + NADPH + H(+)</text>
        <dbReference type="Rhea" id="RHEA:17845"/>
        <dbReference type="ChEBI" id="CHEBI:15378"/>
        <dbReference type="ChEBI" id="CHEBI:57783"/>
        <dbReference type="ChEBI" id="CHEBI:58349"/>
        <dbReference type="ChEBI" id="CHEBI:58421"/>
        <dbReference type="ChEBI" id="CHEBI:58453"/>
        <dbReference type="EC" id="1.1.1.193"/>
    </reaction>
</comment>
<keyword evidence="12" id="KW-0511">Multifunctional enzyme</keyword>
<comment type="pathway">
    <text evidence="2 13">Cofactor biosynthesis; riboflavin biosynthesis; 5-amino-6-(D-ribitylamino)uracil from GTP: step 2/4.</text>
</comment>
<evidence type="ECO:0000256" key="3">
    <source>
        <dbReference type="ARBA" id="ARBA00004910"/>
    </source>
</evidence>
<dbReference type="Pfam" id="PF00383">
    <property type="entry name" value="dCMP_cyt_deam_1"/>
    <property type="match status" value="1"/>
</dbReference>
<dbReference type="InterPro" id="IPR050765">
    <property type="entry name" value="Riboflavin_Biosynth_HTPR"/>
</dbReference>
<evidence type="ECO:0000313" key="18">
    <source>
        <dbReference type="EMBL" id="OGG26399.1"/>
    </source>
</evidence>
<keyword evidence="7 13" id="KW-0479">Metal-binding</keyword>
<dbReference type="Gene3D" id="3.40.430.10">
    <property type="entry name" value="Dihydrofolate Reductase, subunit A"/>
    <property type="match status" value="1"/>
</dbReference>
<dbReference type="InterPro" id="IPR011549">
    <property type="entry name" value="RibD_C"/>
</dbReference>
<feature type="binding site" evidence="16">
    <location>
        <position position="50"/>
    </location>
    <ligand>
        <name>Zn(2+)</name>
        <dbReference type="ChEBI" id="CHEBI:29105"/>
        <note>catalytic</note>
    </ligand>
</feature>
<comment type="caution">
    <text evidence="18">The sequence shown here is derived from an EMBL/GenBank/DDBJ whole genome shotgun (WGS) entry which is preliminary data.</text>
</comment>
<dbReference type="SUPFAM" id="SSF53927">
    <property type="entry name" value="Cytidine deaminase-like"/>
    <property type="match status" value="1"/>
</dbReference>
<evidence type="ECO:0000256" key="14">
    <source>
        <dbReference type="PIRSR" id="PIRSR006769-1"/>
    </source>
</evidence>
<dbReference type="GO" id="GO:0008270">
    <property type="term" value="F:zinc ion binding"/>
    <property type="evidence" value="ECO:0007669"/>
    <property type="project" value="InterPro"/>
</dbReference>
<feature type="binding site" evidence="16">
    <location>
        <position position="75"/>
    </location>
    <ligand>
        <name>Zn(2+)</name>
        <dbReference type="ChEBI" id="CHEBI:29105"/>
        <note>catalytic</note>
    </ligand>
</feature>
<dbReference type="InterPro" id="IPR016193">
    <property type="entry name" value="Cytidine_deaminase-like"/>
</dbReference>
<keyword evidence="11 13" id="KW-0560">Oxidoreductase</keyword>
<dbReference type="InterPro" id="IPR002125">
    <property type="entry name" value="CMP_dCMP_dom"/>
</dbReference>
<evidence type="ECO:0000256" key="16">
    <source>
        <dbReference type="PIRSR" id="PIRSR006769-3"/>
    </source>
</evidence>
<feature type="binding site" evidence="15">
    <location>
        <position position="288"/>
    </location>
    <ligand>
        <name>substrate</name>
    </ligand>
</feature>
<feature type="binding site" evidence="16">
    <location>
        <position position="84"/>
    </location>
    <ligand>
        <name>Zn(2+)</name>
        <dbReference type="ChEBI" id="CHEBI:29105"/>
        <note>catalytic</note>
    </ligand>
</feature>
<proteinExistence type="inferred from homology"/>
<comment type="function">
    <text evidence="1 13">Converts 2,5-diamino-6-(ribosylamino)-4(3h)-pyrimidinone 5'-phosphate into 5-amino-6-(ribosylamino)-2,4(1h,3h)-pyrimidinedione 5'-phosphate.</text>
</comment>
<feature type="binding site" evidence="15">
    <location>
        <begin position="290"/>
        <end position="296"/>
    </location>
    <ligand>
        <name>NADP(+)</name>
        <dbReference type="ChEBI" id="CHEBI:58349"/>
    </ligand>
</feature>
<dbReference type="PIRSF" id="PIRSF006769">
    <property type="entry name" value="RibD"/>
    <property type="match status" value="1"/>
</dbReference>
<evidence type="ECO:0000256" key="1">
    <source>
        <dbReference type="ARBA" id="ARBA00002151"/>
    </source>
</evidence>
<protein>
    <recommendedName>
        <fullName evidence="13">Riboflavin biosynthesis protein RibD</fullName>
    </recommendedName>
    <domain>
        <recommendedName>
            <fullName evidence="13">Diaminohydroxyphosphoribosylaminopyrimidine deaminase</fullName>
            <shortName evidence="13">DRAP deaminase</shortName>
            <ecNumber evidence="13">3.5.4.26</ecNumber>
        </recommendedName>
        <alternativeName>
            <fullName evidence="13">Riboflavin-specific deaminase</fullName>
        </alternativeName>
    </domain>
    <domain>
        <recommendedName>
            <fullName evidence="13">5-amino-6-(5-phosphoribosylamino)uracil reductase</fullName>
            <ecNumber evidence="13">1.1.1.193</ecNumber>
        </recommendedName>
        <alternativeName>
            <fullName evidence="13">HTP reductase</fullName>
        </alternativeName>
    </domain>
</protein>
<dbReference type="InterPro" id="IPR004794">
    <property type="entry name" value="Eubact_RibD"/>
</dbReference>
<comment type="catalytic activity">
    <reaction evidence="13">
        <text>2,5-diamino-6-hydroxy-4-(5-phosphoribosylamino)-pyrimidine + H2O + H(+) = 5-amino-6-(5-phospho-D-ribosylamino)uracil + NH4(+)</text>
        <dbReference type="Rhea" id="RHEA:21868"/>
        <dbReference type="ChEBI" id="CHEBI:15377"/>
        <dbReference type="ChEBI" id="CHEBI:15378"/>
        <dbReference type="ChEBI" id="CHEBI:28938"/>
        <dbReference type="ChEBI" id="CHEBI:58453"/>
        <dbReference type="ChEBI" id="CHEBI:58614"/>
        <dbReference type="EC" id="3.5.4.26"/>
    </reaction>
</comment>
<dbReference type="PANTHER" id="PTHR38011">
    <property type="entry name" value="DIHYDROFOLATE REDUCTASE FAMILY PROTEIN (AFU_ORTHOLOGUE AFUA_8G06820)"/>
    <property type="match status" value="1"/>
</dbReference>
<dbReference type="NCBIfam" id="TIGR00326">
    <property type="entry name" value="eubact_ribD"/>
    <property type="match status" value="1"/>
</dbReference>
<comment type="cofactor">
    <cofactor evidence="13 16">
        <name>Zn(2+)</name>
        <dbReference type="ChEBI" id="CHEBI:29105"/>
    </cofactor>
    <text evidence="13 16">Binds 1 zinc ion.</text>
</comment>
<dbReference type="Pfam" id="PF01872">
    <property type="entry name" value="RibD_C"/>
    <property type="match status" value="1"/>
</dbReference>
<evidence type="ECO:0000256" key="15">
    <source>
        <dbReference type="PIRSR" id="PIRSR006769-2"/>
    </source>
</evidence>
<feature type="binding site" evidence="15">
    <location>
        <position position="184"/>
    </location>
    <ligand>
        <name>substrate</name>
    </ligand>
</feature>
<dbReference type="EC" id="1.1.1.193" evidence="13"/>
<dbReference type="GO" id="GO:0050661">
    <property type="term" value="F:NADP binding"/>
    <property type="evidence" value="ECO:0007669"/>
    <property type="project" value="InterPro"/>
</dbReference>
<dbReference type="AlphaFoldDB" id="A0A1F6ANZ0"/>
<feature type="active site" description="Proton donor" evidence="14">
    <location>
        <position position="52"/>
    </location>
</feature>
<evidence type="ECO:0000256" key="10">
    <source>
        <dbReference type="ARBA" id="ARBA00022857"/>
    </source>
</evidence>
<evidence type="ECO:0000256" key="12">
    <source>
        <dbReference type="ARBA" id="ARBA00023268"/>
    </source>
</evidence>
<dbReference type="Proteomes" id="UP000176609">
    <property type="component" value="Unassembled WGS sequence"/>
</dbReference>
<dbReference type="GO" id="GO:0009231">
    <property type="term" value="P:riboflavin biosynthetic process"/>
    <property type="evidence" value="ECO:0007669"/>
    <property type="project" value="UniProtKB-UniPathway"/>
</dbReference>
<dbReference type="GO" id="GO:0008703">
    <property type="term" value="F:5-amino-6-(5-phosphoribosylamino)uracil reductase activity"/>
    <property type="evidence" value="ECO:0007669"/>
    <property type="project" value="UniProtKB-EC"/>
</dbReference>
<dbReference type="InterPro" id="IPR002734">
    <property type="entry name" value="RibDG_C"/>
</dbReference>
<keyword evidence="9 13" id="KW-0862">Zinc</keyword>
<keyword evidence="10 13" id="KW-0521">NADP</keyword>
<feature type="binding site" evidence="15">
    <location>
        <position position="204"/>
    </location>
    <ligand>
        <name>substrate</name>
    </ligand>
</feature>
<evidence type="ECO:0000256" key="5">
    <source>
        <dbReference type="ARBA" id="ARBA00007417"/>
    </source>
</evidence>
<evidence type="ECO:0000259" key="17">
    <source>
        <dbReference type="PROSITE" id="PS51747"/>
    </source>
</evidence>
<feature type="binding site" evidence="15">
    <location>
        <position position="200"/>
    </location>
    <ligand>
        <name>NADP(+)</name>
        <dbReference type="ChEBI" id="CHEBI:58349"/>
    </ligand>
</feature>
<dbReference type="InterPro" id="IPR024072">
    <property type="entry name" value="DHFR-like_dom_sf"/>
</dbReference>
<feature type="domain" description="CMP/dCMP-type deaminase" evidence="17">
    <location>
        <begin position="1"/>
        <end position="122"/>
    </location>
</feature>
<sequence>MNEIFFIKEALKLAKKGMSWTNPNPMVGTVIVKDDKIIGKGYHREVGLLHAEIEALNDAKTSIRGVTLYVNLEPCSHYGRTPPCVDAIVKSGITRVVCSSLDPNPKVHGKGIELLRKAGIKVSVGILEKEARNLNEAFFTFHEKKRPFIAIKFAASLDGKIATRTGDSRWITNERARNFARQLRAEYQAILVGVNTVITDNPHLGVRNKSMKDPIRIILDPHLKISLTSQVFRDANVFIATTSMCDKEKLIKLRERNIPYLLYENDTIPLPCFLQDLREREIISIFVEGGGKTIGSFIDERLVDKVYAFHAPILLGGEKAVSAISGKGVKTIQEAMMLERIYIKRFGDNTLTIGYPKRG</sequence>
<evidence type="ECO:0000256" key="7">
    <source>
        <dbReference type="ARBA" id="ARBA00022723"/>
    </source>
</evidence>
<name>A0A1F6ANZ0_9BACT</name>
<dbReference type="EC" id="3.5.4.26" evidence="13"/>
<keyword evidence="8 13" id="KW-0378">Hydrolase</keyword>
<comment type="pathway">
    <text evidence="3 13">Cofactor biosynthesis; riboflavin biosynthesis; 5-amino-6-(D-ribitylamino)uracil from GTP: step 3/4.</text>
</comment>
<feature type="binding site" evidence="15">
    <location>
        <position position="154"/>
    </location>
    <ligand>
        <name>NADP(+)</name>
        <dbReference type="ChEBI" id="CHEBI:58349"/>
    </ligand>
</feature>
<dbReference type="PROSITE" id="PS51747">
    <property type="entry name" value="CYT_DCMP_DEAMINASES_2"/>
    <property type="match status" value="1"/>
</dbReference>
<dbReference type="Gene3D" id="3.40.140.10">
    <property type="entry name" value="Cytidine Deaminase, domain 2"/>
    <property type="match status" value="1"/>
</dbReference>
<evidence type="ECO:0000256" key="4">
    <source>
        <dbReference type="ARBA" id="ARBA00005259"/>
    </source>
</evidence>
<dbReference type="CDD" id="cd01284">
    <property type="entry name" value="Riboflavin_deaminase-reductase"/>
    <property type="match status" value="1"/>
</dbReference>
<feature type="binding site" evidence="15">
    <location>
        <position position="168"/>
    </location>
    <ligand>
        <name>substrate</name>
    </ligand>
</feature>
<gene>
    <name evidence="18" type="ORF">A2960_03670</name>
</gene>